<evidence type="ECO:0000313" key="5">
    <source>
        <dbReference type="Proteomes" id="UP000562045"/>
    </source>
</evidence>
<dbReference type="EMBL" id="JACBZM010000001">
    <property type="protein sequence ID" value="NYI45649.1"/>
    <property type="molecule type" value="Genomic_DNA"/>
</dbReference>
<organism evidence="4 5">
    <name type="scientific">Nocardioides aromaticivorans</name>
    <dbReference type="NCBI Taxonomy" id="200618"/>
    <lineage>
        <taxon>Bacteria</taxon>
        <taxon>Bacillati</taxon>
        <taxon>Actinomycetota</taxon>
        <taxon>Actinomycetes</taxon>
        <taxon>Propionibacteriales</taxon>
        <taxon>Nocardioidaceae</taxon>
        <taxon>Nocardioides</taxon>
    </lineage>
</organism>
<dbReference type="CDD" id="cd04301">
    <property type="entry name" value="NAT_SF"/>
    <property type="match status" value="1"/>
</dbReference>
<sequence>MQAPLDLRPVGYLHPDATSLVARVQREYVERYGSPDESPVDPALFDPPEGLFLVGYDGADPVATGAWRRSPVHALGGSSAVEVKRMFVVPERRGRGFARAVLAELESTAAAAGHDLVVLETGLKQPEAIALYLSEGYVEIPGFGFYAGYPLSRCFGKRIAAAG</sequence>
<dbReference type="Gene3D" id="3.40.630.30">
    <property type="match status" value="1"/>
</dbReference>
<accession>A0A7Y9ZHQ3</accession>
<keyword evidence="1 4" id="KW-0808">Transferase</keyword>
<feature type="domain" description="N-acetyltransferase" evidence="3">
    <location>
        <begin position="5"/>
        <end position="160"/>
    </location>
</feature>
<dbReference type="PANTHER" id="PTHR43877">
    <property type="entry name" value="AMINOALKYLPHOSPHONATE N-ACETYLTRANSFERASE-RELATED-RELATED"/>
    <property type="match status" value="1"/>
</dbReference>
<evidence type="ECO:0000256" key="2">
    <source>
        <dbReference type="ARBA" id="ARBA00023315"/>
    </source>
</evidence>
<dbReference type="Proteomes" id="UP000562045">
    <property type="component" value="Unassembled WGS sequence"/>
</dbReference>
<gene>
    <name evidence="4" type="ORF">BJ993_002729</name>
</gene>
<dbReference type="InterPro" id="IPR000182">
    <property type="entry name" value="GNAT_dom"/>
</dbReference>
<evidence type="ECO:0000256" key="1">
    <source>
        <dbReference type="ARBA" id="ARBA00022679"/>
    </source>
</evidence>
<comment type="caution">
    <text evidence="4">The sequence shown here is derived from an EMBL/GenBank/DDBJ whole genome shotgun (WGS) entry which is preliminary data.</text>
</comment>
<dbReference type="RefSeq" id="WP_179649264.1">
    <property type="nucleotide sequence ID" value="NZ_JACBZM010000001.1"/>
</dbReference>
<dbReference type="GO" id="GO:0016747">
    <property type="term" value="F:acyltransferase activity, transferring groups other than amino-acyl groups"/>
    <property type="evidence" value="ECO:0007669"/>
    <property type="project" value="InterPro"/>
</dbReference>
<protein>
    <submittedName>
        <fullName evidence="4">GNAT superfamily N-acetyltransferase</fullName>
    </submittedName>
</protein>
<evidence type="ECO:0000313" key="4">
    <source>
        <dbReference type="EMBL" id="NYI45649.1"/>
    </source>
</evidence>
<keyword evidence="2" id="KW-0012">Acyltransferase</keyword>
<dbReference type="PANTHER" id="PTHR43877:SF2">
    <property type="entry name" value="AMINOALKYLPHOSPHONATE N-ACETYLTRANSFERASE-RELATED"/>
    <property type="match status" value="1"/>
</dbReference>
<reference evidence="4 5" key="1">
    <citation type="submission" date="2020-07" db="EMBL/GenBank/DDBJ databases">
        <title>Sequencing the genomes of 1000 actinobacteria strains.</title>
        <authorList>
            <person name="Klenk H.-P."/>
        </authorList>
    </citation>
    <scope>NUCLEOTIDE SEQUENCE [LARGE SCALE GENOMIC DNA]</scope>
    <source>
        <strain evidence="4 5">DSM 15131</strain>
    </source>
</reference>
<dbReference type="PROSITE" id="PS51186">
    <property type="entry name" value="GNAT"/>
    <property type="match status" value="1"/>
</dbReference>
<dbReference type="InterPro" id="IPR050832">
    <property type="entry name" value="Bact_Acetyltransf"/>
</dbReference>
<dbReference type="AlphaFoldDB" id="A0A7Y9ZHQ3"/>
<dbReference type="SUPFAM" id="SSF55729">
    <property type="entry name" value="Acyl-CoA N-acyltransferases (Nat)"/>
    <property type="match status" value="1"/>
</dbReference>
<proteinExistence type="predicted"/>
<dbReference type="Pfam" id="PF00583">
    <property type="entry name" value="Acetyltransf_1"/>
    <property type="match status" value="1"/>
</dbReference>
<dbReference type="InterPro" id="IPR016181">
    <property type="entry name" value="Acyl_CoA_acyltransferase"/>
</dbReference>
<name>A0A7Y9ZHQ3_9ACTN</name>
<evidence type="ECO:0000259" key="3">
    <source>
        <dbReference type="PROSITE" id="PS51186"/>
    </source>
</evidence>